<dbReference type="OrthoDB" id="2661011at2759"/>
<gene>
    <name evidence="2" type="ORF">F5147DRAFT_654786</name>
</gene>
<accession>A0A9P7JRZ1</accession>
<comment type="caution">
    <text evidence="2">The sequence shown here is derived from an EMBL/GenBank/DDBJ whole genome shotgun (WGS) entry which is preliminary data.</text>
</comment>
<feature type="compositionally biased region" description="Basic and acidic residues" evidence="1">
    <location>
        <begin position="24"/>
        <end position="49"/>
    </location>
</feature>
<evidence type="ECO:0000256" key="1">
    <source>
        <dbReference type="SAM" id="MobiDB-lite"/>
    </source>
</evidence>
<proteinExistence type="predicted"/>
<reference evidence="2" key="1">
    <citation type="journal article" date="2020" name="New Phytol.">
        <title>Comparative genomics reveals dynamic genome evolution in host specialist ectomycorrhizal fungi.</title>
        <authorList>
            <person name="Lofgren L.A."/>
            <person name="Nguyen N.H."/>
            <person name="Vilgalys R."/>
            <person name="Ruytinx J."/>
            <person name="Liao H.L."/>
            <person name="Branco S."/>
            <person name="Kuo A."/>
            <person name="LaButti K."/>
            <person name="Lipzen A."/>
            <person name="Andreopoulos W."/>
            <person name="Pangilinan J."/>
            <person name="Riley R."/>
            <person name="Hundley H."/>
            <person name="Na H."/>
            <person name="Barry K."/>
            <person name="Grigoriev I.V."/>
            <person name="Stajich J.E."/>
            <person name="Kennedy P.G."/>
        </authorList>
    </citation>
    <scope>NUCLEOTIDE SEQUENCE</scope>
    <source>
        <strain evidence="2">FC423</strain>
    </source>
</reference>
<organism evidence="2 3">
    <name type="scientific">Suillus discolor</name>
    <dbReference type="NCBI Taxonomy" id="1912936"/>
    <lineage>
        <taxon>Eukaryota</taxon>
        <taxon>Fungi</taxon>
        <taxon>Dikarya</taxon>
        <taxon>Basidiomycota</taxon>
        <taxon>Agaricomycotina</taxon>
        <taxon>Agaricomycetes</taxon>
        <taxon>Agaricomycetidae</taxon>
        <taxon>Boletales</taxon>
        <taxon>Suillineae</taxon>
        <taxon>Suillaceae</taxon>
        <taxon>Suillus</taxon>
    </lineage>
</organism>
<feature type="compositionally biased region" description="Polar residues" evidence="1">
    <location>
        <begin position="140"/>
        <end position="160"/>
    </location>
</feature>
<dbReference type="Proteomes" id="UP000823399">
    <property type="component" value="Unassembled WGS sequence"/>
</dbReference>
<feature type="region of interest" description="Disordered" evidence="1">
    <location>
        <begin position="204"/>
        <end position="293"/>
    </location>
</feature>
<evidence type="ECO:0000313" key="2">
    <source>
        <dbReference type="EMBL" id="KAG2103483.1"/>
    </source>
</evidence>
<dbReference type="RefSeq" id="XP_041290577.1">
    <property type="nucleotide sequence ID" value="XM_041433907.1"/>
</dbReference>
<feature type="region of interest" description="Disordered" evidence="1">
    <location>
        <begin position="1"/>
        <end position="58"/>
    </location>
</feature>
<sequence>MLVSAQASNEAHLHGANIVEDLDESGRDDSSYVQDDSSHVQEEISEKSKTQKRGKISLKDAINNARDLIAMPGIRSQEPRVEDKKEKLSAAAKSTNLKFSLVGRVNGWVSDVTPDERSKASSASKSRTAASPFSLAHGPPSTQVTSVSGVNTKSSRQPKVSSNLATEVLVGGFADDTLDDSQERLETIASKTKEKKSFIKIITNTRADDATMGSKGQSDLNVPMDVEASTPSDIEADFEDDGPTDFEDNDPMDAEDDVENDVEVLEDDFNPNEDAKMSEDSDSGSDLSSHRPNNKKRKVLFHLLSSDEELEAPLTAAVGAVAKKAMRVTSSTSVAVSEAAATAKPPAKKVKIEEGADDDTKPVLVPLPGHWIEKRYKSRSTYRNSDLPPQCQDQRWPKHFLSTLYLWAGSQNNLWQFADTSLVEALQCIFDVVYPDLQYKVTAQRSVFGVATQHLAEWRSNFSSTGLAIMIDFFTRNEDTNPKDLSEALMEEFVFLFEDLDYSDKMKAFRSPFMIQLFATAHLHSIVGHAHVTAIKTDVLAASGMAGVLALCATSLERAVKCLGAGAIDIDVDILDMRPAQLKRKLRTPKTLNKWTGNYSTTEHAFSINNWGSVTEAYLSSVKKKGDIFLRDMVSTAWKLLKKSGSAGLEKYLCLNDDDESEDIDRRAMLW</sequence>
<feature type="region of interest" description="Disordered" evidence="1">
    <location>
        <begin position="110"/>
        <end position="160"/>
    </location>
</feature>
<name>A0A9P7JRZ1_9AGAM</name>
<dbReference type="GeneID" id="64696166"/>
<feature type="compositionally biased region" description="Acidic residues" evidence="1">
    <location>
        <begin position="234"/>
        <end position="271"/>
    </location>
</feature>
<feature type="compositionally biased region" description="Low complexity" evidence="1">
    <location>
        <begin position="120"/>
        <end position="131"/>
    </location>
</feature>
<evidence type="ECO:0000313" key="3">
    <source>
        <dbReference type="Proteomes" id="UP000823399"/>
    </source>
</evidence>
<protein>
    <submittedName>
        <fullName evidence="2">Uncharacterized protein</fullName>
    </submittedName>
</protein>
<dbReference type="EMBL" id="JABBWM010000044">
    <property type="protein sequence ID" value="KAG2103483.1"/>
    <property type="molecule type" value="Genomic_DNA"/>
</dbReference>
<keyword evidence="3" id="KW-1185">Reference proteome</keyword>
<dbReference type="AlphaFoldDB" id="A0A9P7JRZ1"/>